<dbReference type="EC" id="3.4.21.105" evidence="10"/>
<name>A0A941E5U8_9ACTN</name>
<reference evidence="10" key="1">
    <citation type="submission" date="2021-04" db="EMBL/GenBank/DDBJ databases">
        <title>Genome based classification of Actinospica acidithermotolerans sp. nov., an actinobacterium isolated from an Indonesian hot spring.</title>
        <authorList>
            <person name="Kusuma A.B."/>
            <person name="Putra K.E."/>
            <person name="Nafisah S."/>
            <person name="Loh J."/>
            <person name="Nouioui I."/>
            <person name="Goodfellow M."/>
        </authorList>
    </citation>
    <scope>NUCLEOTIDE SEQUENCE</scope>
    <source>
        <strain evidence="10">MGRD01-02</strain>
    </source>
</reference>
<feature type="domain" description="Phosphatidylglycerol lysyltransferase C-terminal" evidence="9">
    <location>
        <begin position="530"/>
        <end position="830"/>
    </location>
</feature>
<feature type="transmembrane region" description="Helical" evidence="7">
    <location>
        <begin position="388"/>
        <end position="409"/>
    </location>
</feature>
<dbReference type="PANTHER" id="PTHR34697:SF2">
    <property type="entry name" value="PHOSPHATIDYLGLYCEROL LYSYLTRANSFERASE"/>
    <property type="match status" value="1"/>
</dbReference>
<feature type="domain" description="Peptidase S54 rhomboid" evidence="8">
    <location>
        <begin position="85"/>
        <end position="230"/>
    </location>
</feature>
<dbReference type="GO" id="GO:0055091">
    <property type="term" value="P:phospholipid homeostasis"/>
    <property type="evidence" value="ECO:0007669"/>
    <property type="project" value="TreeGrafter"/>
</dbReference>
<accession>A0A941E5U8</accession>
<feature type="transmembrane region" description="Helical" evidence="7">
    <location>
        <begin position="165"/>
        <end position="183"/>
    </location>
</feature>
<evidence type="ECO:0000313" key="10">
    <source>
        <dbReference type="EMBL" id="MBR7826895.1"/>
    </source>
</evidence>
<feature type="transmembrane region" description="Helical" evidence="7">
    <location>
        <begin position="324"/>
        <end position="343"/>
    </location>
</feature>
<comment type="caution">
    <text evidence="10">The sequence shown here is derived from an EMBL/GenBank/DDBJ whole genome shotgun (WGS) entry which is preliminary data.</text>
</comment>
<evidence type="ECO:0000256" key="5">
    <source>
        <dbReference type="ARBA" id="ARBA00023136"/>
    </source>
</evidence>
<keyword evidence="4 7" id="KW-1133">Transmembrane helix</keyword>
<evidence type="ECO:0000259" key="8">
    <source>
        <dbReference type="Pfam" id="PF01694"/>
    </source>
</evidence>
<dbReference type="AlphaFoldDB" id="A0A941E5U8"/>
<dbReference type="Pfam" id="PF01694">
    <property type="entry name" value="Rhomboid"/>
    <property type="match status" value="1"/>
</dbReference>
<comment type="subcellular location">
    <subcellularLocation>
        <location evidence="1">Cell membrane</location>
        <topology evidence="1">Multi-pass membrane protein</topology>
    </subcellularLocation>
</comment>
<dbReference type="RefSeq" id="WP_212518039.1">
    <property type="nucleotide sequence ID" value="NZ_JAGSOH010000024.1"/>
</dbReference>
<evidence type="ECO:0000256" key="3">
    <source>
        <dbReference type="ARBA" id="ARBA00022692"/>
    </source>
</evidence>
<dbReference type="EMBL" id="JAGSOH010000024">
    <property type="protein sequence ID" value="MBR7826895.1"/>
    <property type="molecule type" value="Genomic_DNA"/>
</dbReference>
<evidence type="ECO:0000259" key="9">
    <source>
        <dbReference type="Pfam" id="PF09924"/>
    </source>
</evidence>
<feature type="transmembrane region" description="Helical" evidence="7">
    <location>
        <begin position="350"/>
        <end position="368"/>
    </location>
</feature>
<keyword evidence="5 7" id="KW-0472">Membrane</keyword>
<feature type="transmembrane region" description="Helical" evidence="7">
    <location>
        <begin position="247"/>
        <end position="269"/>
    </location>
</feature>
<dbReference type="Gene3D" id="1.20.1540.10">
    <property type="entry name" value="Rhomboid-like"/>
    <property type="match status" value="1"/>
</dbReference>
<dbReference type="GO" id="GO:0006508">
    <property type="term" value="P:proteolysis"/>
    <property type="evidence" value="ECO:0007669"/>
    <property type="project" value="UniProtKB-KW"/>
</dbReference>
<feature type="compositionally biased region" description="Low complexity" evidence="6">
    <location>
        <begin position="1"/>
        <end position="11"/>
    </location>
</feature>
<dbReference type="InterPro" id="IPR051211">
    <property type="entry name" value="PG_lysyltransferase"/>
</dbReference>
<dbReference type="GO" id="GO:0016755">
    <property type="term" value="F:aminoacyltransferase activity"/>
    <property type="evidence" value="ECO:0007669"/>
    <property type="project" value="TreeGrafter"/>
</dbReference>
<feature type="transmembrane region" description="Helical" evidence="7">
    <location>
        <begin position="195"/>
        <end position="212"/>
    </location>
</feature>
<feature type="transmembrane region" description="Helical" evidence="7">
    <location>
        <begin position="421"/>
        <end position="443"/>
    </location>
</feature>
<evidence type="ECO:0000256" key="6">
    <source>
        <dbReference type="SAM" id="MobiDB-lite"/>
    </source>
</evidence>
<dbReference type="GO" id="GO:0005886">
    <property type="term" value="C:plasma membrane"/>
    <property type="evidence" value="ECO:0007669"/>
    <property type="project" value="UniProtKB-SubCell"/>
</dbReference>
<dbReference type="SUPFAM" id="SSF144091">
    <property type="entry name" value="Rhomboid-like"/>
    <property type="match status" value="1"/>
</dbReference>
<dbReference type="InterPro" id="IPR024320">
    <property type="entry name" value="LPG_synthase_C"/>
</dbReference>
<dbReference type="InterPro" id="IPR035952">
    <property type="entry name" value="Rhomboid-like_sf"/>
</dbReference>
<keyword evidence="10" id="KW-0378">Hydrolase</keyword>
<keyword evidence="10" id="KW-0645">Protease</keyword>
<feature type="transmembrane region" description="Helical" evidence="7">
    <location>
        <begin position="127"/>
        <end position="145"/>
    </location>
</feature>
<proteinExistence type="predicted"/>
<dbReference type="GO" id="GO:0004252">
    <property type="term" value="F:serine-type endopeptidase activity"/>
    <property type="evidence" value="ECO:0007669"/>
    <property type="project" value="InterPro"/>
</dbReference>
<evidence type="ECO:0000256" key="7">
    <source>
        <dbReference type="SAM" id="Phobius"/>
    </source>
</evidence>
<evidence type="ECO:0000256" key="4">
    <source>
        <dbReference type="ARBA" id="ARBA00022989"/>
    </source>
</evidence>
<feature type="transmembrane region" description="Helical" evidence="7">
    <location>
        <begin position="45"/>
        <end position="65"/>
    </location>
</feature>
<feature type="region of interest" description="Disordered" evidence="6">
    <location>
        <begin position="1"/>
        <end position="22"/>
    </location>
</feature>
<dbReference type="InterPro" id="IPR022764">
    <property type="entry name" value="Peptidase_S54_rhomboid_dom"/>
</dbReference>
<organism evidence="10 11">
    <name type="scientific">Actinospica acidithermotolerans</name>
    <dbReference type="NCBI Taxonomy" id="2828514"/>
    <lineage>
        <taxon>Bacteria</taxon>
        <taxon>Bacillati</taxon>
        <taxon>Actinomycetota</taxon>
        <taxon>Actinomycetes</taxon>
        <taxon>Catenulisporales</taxon>
        <taxon>Actinospicaceae</taxon>
        <taxon>Actinospica</taxon>
    </lineage>
</organism>
<dbReference type="Pfam" id="PF09924">
    <property type="entry name" value="LPG_synthase_C"/>
    <property type="match status" value="1"/>
</dbReference>
<protein>
    <submittedName>
        <fullName evidence="10">Rhomboid family intramembrane serine protease</fullName>
        <ecNumber evidence="10">3.4.21.105</ecNumber>
    </submittedName>
</protein>
<keyword evidence="11" id="KW-1185">Reference proteome</keyword>
<keyword evidence="3 7" id="KW-0812">Transmembrane</keyword>
<gene>
    <name evidence="10" type="ORF">KDK95_11325</name>
</gene>
<evidence type="ECO:0000256" key="1">
    <source>
        <dbReference type="ARBA" id="ARBA00004651"/>
    </source>
</evidence>
<sequence>MAATPTASATSEETKPPRRSVPENLARRWVRTGLTLARVVRGAPLTLVLVAALWILALATHSLAYGPSDELMSHVGLDTTAISSGRVWTLVTYSFWCQNVWAYLANTALLLLFVVPAERRLGTWRTVALLALCQIGGAALAIGAIEAGSSAGDLWLQSTVGAQYNTAVGASVGVVGLGLALSARMTTLWRRRTRLLLVIGTMLFLFYDGGVIDISRAFAALVGVGVGFALLQPRIRPRRLRLASSHAETRVLVAVFALTSALGPLIAWITNNPYGPMAILVNLFIDEAPTQDDIHDYCTRTSDYYDPVACRASEAEHVLAGTPAILVLFVPVLVLGVIAYGLWRGRRMAWVSALVCEVVLGIVTVRYAQMLVGLTEAQPDEAGVPTAIKIYTGLIMCIPVGVVIVLLLTRRHFALRAPRWTALKLLGTLVAAFLVVGTIYVNWAYRVRGEWSPDATVSALLADYPKRLFSPTWLTLVNENTAAVIPEGGIAKVLYIAVGPVFWSIALGGLLLTFRRTASRGAGEKSQADRLLREYGGSPLSYMTTWPGNDYWISPDGTAAVAYRVIGGIALTTGDPFGKPDARAAAAEGFARYCDSQGWSPCFYSVTGETRSHLVQGLGWSAVQVAEDTVLDLPELKFSGKKWQDVRTALNKAAKEGITAQWFTFPTAPLAVQQHIRELSEEWVADKGLPEMGFTLGGLSELQDPRVRCLVALDEQDRLHGVTSWLPVYQDGETVGWTLDFMRRSSDGFRGVMEFLIASAALGFQEEGARFLSLSGAPLARIDREQPSPAPLQRVLDIVGRTLEPVYGFRSLLAFKAKFQPRYLPLYMCYPDPAALPAIGNAIGRAYLPHTNAAQMVRLSRKLMS</sequence>
<dbReference type="Proteomes" id="UP000676325">
    <property type="component" value="Unassembled WGS sequence"/>
</dbReference>
<feature type="transmembrane region" description="Helical" evidence="7">
    <location>
        <begin position="493"/>
        <end position="514"/>
    </location>
</feature>
<dbReference type="PANTHER" id="PTHR34697">
    <property type="entry name" value="PHOSPHATIDYLGLYCEROL LYSYLTRANSFERASE"/>
    <property type="match status" value="1"/>
</dbReference>
<evidence type="ECO:0000256" key="2">
    <source>
        <dbReference type="ARBA" id="ARBA00022475"/>
    </source>
</evidence>
<feature type="transmembrane region" description="Helical" evidence="7">
    <location>
        <begin position="93"/>
        <end position="115"/>
    </location>
</feature>
<feature type="transmembrane region" description="Helical" evidence="7">
    <location>
        <begin position="218"/>
        <end position="235"/>
    </location>
</feature>
<keyword evidence="2" id="KW-1003">Cell membrane</keyword>
<evidence type="ECO:0000313" key="11">
    <source>
        <dbReference type="Proteomes" id="UP000676325"/>
    </source>
</evidence>